<sequence length="109" mass="11632">MSTDVSASGLARCWRRTHASQMLGLLRMVRPSSPPFALPSARAAGRTARGHAAVFHNRGNASPSGRDHQGTGCDMSEEITIMIALCVSVIVRGRGLVQLPTNRGVPRAR</sequence>
<dbReference type="Proteomes" id="UP001501020">
    <property type="component" value="Unassembled WGS sequence"/>
</dbReference>
<evidence type="ECO:0000313" key="2">
    <source>
        <dbReference type="Proteomes" id="UP001501020"/>
    </source>
</evidence>
<name>A0ABN3A9D6_9ACTN</name>
<evidence type="ECO:0000313" key="1">
    <source>
        <dbReference type="EMBL" id="GAA2156131.1"/>
    </source>
</evidence>
<proteinExistence type="predicted"/>
<comment type="caution">
    <text evidence="1">The sequence shown here is derived from an EMBL/GenBank/DDBJ whole genome shotgun (WGS) entry which is preliminary data.</text>
</comment>
<accession>A0ABN3A9D6</accession>
<dbReference type="EMBL" id="BAAAMR010000071">
    <property type="protein sequence ID" value="GAA2156131.1"/>
    <property type="molecule type" value="Genomic_DNA"/>
</dbReference>
<reference evidence="1 2" key="1">
    <citation type="journal article" date="2019" name="Int. J. Syst. Evol. Microbiol.">
        <title>The Global Catalogue of Microorganisms (GCM) 10K type strain sequencing project: providing services to taxonomists for standard genome sequencing and annotation.</title>
        <authorList>
            <consortium name="The Broad Institute Genomics Platform"/>
            <consortium name="The Broad Institute Genome Sequencing Center for Infectious Disease"/>
            <person name="Wu L."/>
            <person name="Ma J."/>
        </authorList>
    </citation>
    <scope>NUCLEOTIDE SEQUENCE [LARGE SCALE GENOMIC DNA]</scope>
    <source>
        <strain evidence="1 2">JCM 13850</strain>
    </source>
</reference>
<gene>
    <name evidence="1" type="ORF">GCM10009727_64560</name>
</gene>
<protein>
    <submittedName>
        <fullName evidence="1">Uncharacterized protein</fullName>
    </submittedName>
</protein>
<organism evidence="1 2">
    <name type="scientific">Actinomadura napierensis</name>
    <dbReference type="NCBI Taxonomy" id="267854"/>
    <lineage>
        <taxon>Bacteria</taxon>
        <taxon>Bacillati</taxon>
        <taxon>Actinomycetota</taxon>
        <taxon>Actinomycetes</taxon>
        <taxon>Streptosporangiales</taxon>
        <taxon>Thermomonosporaceae</taxon>
        <taxon>Actinomadura</taxon>
    </lineage>
</organism>
<keyword evidence="2" id="KW-1185">Reference proteome</keyword>